<evidence type="ECO:0000256" key="2">
    <source>
        <dbReference type="ARBA" id="ARBA00022679"/>
    </source>
</evidence>
<comment type="similarity">
    <text evidence="6">Belongs to the phosphofructokinase type A (PFKA) family.</text>
</comment>
<dbReference type="Pfam" id="PF00365">
    <property type="entry name" value="PFK"/>
    <property type="match status" value="1"/>
</dbReference>
<keyword evidence="3" id="KW-0479">Metal-binding</keyword>
<dbReference type="PANTHER" id="PTHR45770">
    <property type="entry name" value="ATP-DEPENDENT 6-PHOSPHOFRUCTOKINASE 1"/>
    <property type="match status" value="1"/>
</dbReference>
<evidence type="ECO:0000313" key="8">
    <source>
        <dbReference type="EMBL" id="MDI2030201.1"/>
    </source>
</evidence>
<proteinExistence type="inferred from homology"/>
<comment type="cofactor">
    <cofactor evidence="1">
        <name>Mg(2+)</name>
        <dbReference type="ChEBI" id="CHEBI:18420"/>
    </cofactor>
</comment>
<evidence type="ECO:0000256" key="4">
    <source>
        <dbReference type="ARBA" id="ARBA00022777"/>
    </source>
</evidence>
<dbReference type="Proteomes" id="UP001237595">
    <property type="component" value="Unassembled WGS sequence"/>
</dbReference>
<accession>A0ABT6PQA9</accession>
<dbReference type="InterPro" id="IPR022953">
    <property type="entry name" value="ATP_PFK"/>
</dbReference>
<evidence type="ECO:0000256" key="1">
    <source>
        <dbReference type="ARBA" id="ARBA00001946"/>
    </source>
</evidence>
<dbReference type="SUPFAM" id="SSF53784">
    <property type="entry name" value="Phosphofructokinase"/>
    <property type="match status" value="1"/>
</dbReference>
<dbReference type="EMBL" id="JASAOF010000009">
    <property type="protein sequence ID" value="MDI2030201.1"/>
    <property type="molecule type" value="Genomic_DNA"/>
</dbReference>
<comment type="caution">
    <text evidence="8">The sequence shown here is derived from an EMBL/GenBank/DDBJ whole genome shotgun (WGS) entry which is preliminary data.</text>
</comment>
<dbReference type="GO" id="GO:0003872">
    <property type="term" value="F:6-phosphofructokinase activity"/>
    <property type="evidence" value="ECO:0007669"/>
    <property type="project" value="UniProtKB-EC"/>
</dbReference>
<dbReference type="InterPro" id="IPR035966">
    <property type="entry name" value="PKF_sf"/>
</dbReference>
<reference evidence="8 9" key="1">
    <citation type="submission" date="2023-04" db="EMBL/GenBank/DDBJ databases">
        <title>Draft genome sequence of Saccharopolyspora sp. TS4A08 isolated from sweet potato rhizospheric soil.</title>
        <authorList>
            <person name="Suksaard P."/>
            <person name="Duangmal K."/>
        </authorList>
    </citation>
    <scope>NUCLEOTIDE SEQUENCE [LARGE SCALE GENOMIC DNA]</scope>
    <source>
        <strain evidence="8 9">TS4A08</strain>
    </source>
</reference>
<dbReference type="InterPro" id="IPR000023">
    <property type="entry name" value="Phosphofructokinase_dom"/>
</dbReference>
<sequence length="376" mass="39322">MTTRYAIVQAGAPSPVINASVAGFLRQAAEQGEAEVVGVQGGANGLVDKDFSTLRTDRPDLLTLAAEPGAVLGAGRRPPDADELQRSVEHLTGAGVRGIAVTGGNGSMALAAGLAEAAARMELRLQVVGVPKTVDNDLLGTDRSPGFLTAGTYAMRAVHALGADLRAMAPLEQVRLVEVLGRGVGWLALAAALARNGEHDAPHLVYAPEAPLTLAGFLPAVDRALTRHGHVLVVVAEGAAPELTGTEFDASHHGRLLRNGAVRDLADRTSDALGLRTRPEVLGMVQRAASWMAPERDRTDAWQVGAHAARLLHQGASGLMVSLDPLEDDRSPSACSAVPLDEVAGRTRSVPYPLIPGCPDIPADFRSWWNRLSPVG</sequence>
<evidence type="ECO:0000256" key="3">
    <source>
        <dbReference type="ARBA" id="ARBA00022723"/>
    </source>
</evidence>
<evidence type="ECO:0000313" key="9">
    <source>
        <dbReference type="Proteomes" id="UP001237595"/>
    </source>
</evidence>
<dbReference type="Gene3D" id="3.40.50.460">
    <property type="entry name" value="Phosphofructokinase domain"/>
    <property type="match status" value="1"/>
</dbReference>
<dbReference type="EC" id="2.7.1.11" evidence="8"/>
<dbReference type="Gene3D" id="3.40.50.450">
    <property type="match status" value="1"/>
</dbReference>
<dbReference type="InterPro" id="IPR050929">
    <property type="entry name" value="PFKA"/>
</dbReference>
<dbReference type="RefSeq" id="WP_281456511.1">
    <property type="nucleotide sequence ID" value="NZ_JASAOF010000009.1"/>
</dbReference>
<organism evidence="8 9">
    <name type="scientific">Saccharopolyspora ipomoeae</name>
    <dbReference type="NCBI Taxonomy" id="3042027"/>
    <lineage>
        <taxon>Bacteria</taxon>
        <taxon>Bacillati</taxon>
        <taxon>Actinomycetota</taxon>
        <taxon>Actinomycetes</taxon>
        <taxon>Pseudonocardiales</taxon>
        <taxon>Pseudonocardiaceae</taxon>
        <taxon>Saccharopolyspora</taxon>
    </lineage>
</organism>
<evidence type="ECO:0000259" key="7">
    <source>
        <dbReference type="Pfam" id="PF00365"/>
    </source>
</evidence>
<name>A0ABT6PQA9_9PSEU</name>
<keyword evidence="5" id="KW-0460">Magnesium</keyword>
<dbReference type="PRINTS" id="PR00476">
    <property type="entry name" value="PHFRCTKINASE"/>
</dbReference>
<evidence type="ECO:0000256" key="6">
    <source>
        <dbReference type="ARBA" id="ARBA00038478"/>
    </source>
</evidence>
<gene>
    <name evidence="8" type="ORF">QFW96_16350</name>
</gene>
<keyword evidence="9" id="KW-1185">Reference proteome</keyword>
<protein>
    <submittedName>
        <fullName evidence="8">6-phosphofructokinase</fullName>
        <ecNumber evidence="8">2.7.1.11</ecNumber>
    </submittedName>
</protein>
<evidence type="ECO:0000256" key="5">
    <source>
        <dbReference type="ARBA" id="ARBA00022842"/>
    </source>
</evidence>
<keyword evidence="2 8" id="KW-0808">Transferase</keyword>
<keyword evidence="4" id="KW-0418">Kinase</keyword>
<feature type="domain" description="Phosphofructokinase" evidence="7">
    <location>
        <begin position="5"/>
        <end position="311"/>
    </location>
</feature>